<organism evidence="2 3">
    <name type="scientific">Brevundimonas vitisensis</name>
    <dbReference type="NCBI Taxonomy" id="2800818"/>
    <lineage>
        <taxon>Bacteria</taxon>
        <taxon>Pseudomonadati</taxon>
        <taxon>Pseudomonadota</taxon>
        <taxon>Alphaproteobacteria</taxon>
        <taxon>Caulobacterales</taxon>
        <taxon>Caulobacteraceae</taxon>
        <taxon>Brevundimonas</taxon>
    </lineage>
</organism>
<evidence type="ECO:0000313" key="3">
    <source>
        <dbReference type="Proteomes" id="UP000595448"/>
    </source>
</evidence>
<sequence>MARRKTASIEGIMGLYSVYALILFSVPTLGVSAAIGLLAVFGREGPSDPVARSHFIYQQRTLYAAAITALLGVILIVIGLGVFVLFVLAVWTLARGAWGVWRLKADRPIDNPRHWLF</sequence>
<keyword evidence="1" id="KW-0812">Transmembrane</keyword>
<dbReference type="EMBL" id="CP067977">
    <property type="protein sequence ID" value="QQQ20111.1"/>
    <property type="molecule type" value="Genomic_DNA"/>
</dbReference>
<gene>
    <name evidence="2" type="ORF">JIP62_11460</name>
</gene>
<evidence type="ECO:0000313" key="2">
    <source>
        <dbReference type="EMBL" id="QQQ20111.1"/>
    </source>
</evidence>
<evidence type="ECO:0000256" key="1">
    <source>
        <dbReference type="SAM" id="Phobius"/>
    </source>
</evidence>
<protein>
    <submittedName>
        <fullName evidence="2">Serine/threonine protein kinase</fullName>
    </submittedName>
</protein>
<keyword evidence="2" id="KW-0723">Serine/threonine-protein kinase</keyword>
<name>A0ABX7BR93_9CAUL</name>
<feature type="transmembrane region" description="Helical" evidence="1">
    <location>
        <begin position="61"/>
        <end position="94"/>
    </location>
</feature>
<feature type="transmembrane region" description="Helical" evidence="1">
    <location>
        <begin position="12"/>
        <end position="41"/>
    </location>
</feature>
<proteinExistence type="predicted"/>
<dbReference type="Proteomes" id="UP000595448">
    <property type="component" value="Chromosome"/>
</dbReference>
<dbReference type="GO" id="GO:0004674">
    <property type="term" value="F:protein serine/threonine kinase activity"/>
    <property type="evidence" value="ECO:0007669"/>
    <property type="project" value="UniProtKB-KW"/>
</dbReference>
<keyword evidence="3" id="KW-1185">Reference proteome</keyword>
<accession>A0ABX7BR93</accession>
<keyword evidence="2" id="KW-0808">Transferase</keyword>
<keyword evidence="1" id="KW-1133">Transmembrane helix</keyword>
<keyword evidence="1" id="KW-0472">Membrane</keyword>
<keyword evidence="2" id="KW-0418">Kinase</keyword>
<reference evidence="2 3" key="1">
    <citation type="submission" date="2021-01" db="EMBL/GenBank/DDBJ databases">
        <title>Brevundimonas vitis sp. nov., an bacterium isolated from grape (Vitis vinifera).</title>
        <authorList>
            <person name="Jiang L."/>
            <person name="Lee J."/>
        </authorList>
    </citation>
    <scope>NUCLEOTIDE SEQUENCE [LARGE SCALE GENOMIC DNA]</scope>
    <source>
        <strain evidence="2 3">GRTSA-9</strain>
    </source>
</reference>